<dbReference type="Proteomes" id="UP000198538">
    <property type="component" value="Unassembled WGS sequence"/>
</dbReference>
<name>A0A1G5E0Q6_9BACL</name>
<dbReference type="EMBL" id="FMVM01000003">
    <property type="protein sequence ID" value="SCY20485.1"/>
    <property type="molecule type" value="Genomic_DNA"/>
</dbReference>
<dbReference type="InterPro" id="IPR027417">
    <property type="entry name" value="P-loop_NTPase"/>
</dbReference>
<dbReference type="RefSeq" id="WP_090916735.1">
    <property type="nucleotide sequence ID" value="NZ_FMVM01000003.1"/>
</dbReference>
<keyword evidence="2" id="KW-1185">Reference proteome</keyword>
<evidence type="ECO:0000313" key="1">
    <source>
        <dbReference type="EMBL" id="SCY20485.1"/>
    </source>
</evidence>
<organism evidence="1 2">
    <name type="scientific">Paenibacillus polysaccharolyticus</name>
    <dbReference type="NCBI Taxonomy" id="582692"/>
    <lineage>
        <taxon>Bacteria</taxon>
        <taxon>Bacillati</taxon>
        <taxon>Bacillota</taxon>
        <taxon>Bacilli</taxon>
        <taxon>Bacillales</taxon>
        <taxon>Paenibacillaceae</taxon>
        <taxon>Paenibacillus</taxon>
    </lineage>
</organism>
<dbReference type="AlphaFoldDB" id="A0A1G5E0Q6"/>
<protein>
    <submittedName>
        <fullName evidence="1">Uncharacterized protein</fullName>
    </submittedName>
</protein>
<reference evidence="2" key="1">
    <citation type="submission" date="2016-10" db="EMBL/GenBank/DDBJ databases">
        <authorList>
            <person name="Varghese N."/>
            <person name="Submissions S."/>
        </authorList>
    </citation>
    <scope>NUCLEOTIDE SEQUENCE [LARGE SCALE GENOMIC DNA]</scope>
    <source>
        <strain evidence="2">BL9</strain>
    </source>
</reference>
<evidence type="ECO:0000313" key="2">
    <source>
        <dbReference type="Proteomes" id="UP000198538"/>
    </source>
</evidence>
<dbReference type="STRING" id="582692.SAMN05720606_103105"/>
<proteinExistence type="predicted"/>
<gene>
    <name evidence="1" type="ORF">SAMN05720606_103105</name>
</gene>
<dbReference type="SUPFAM" id="SSF52540">
    <property type="entry name" value="P-loop containing nucleoside triphosphate hydrolases"/>
    <property type="match status" value="1"/>
</dbReference>
<sequence length="237" mass="27710">MHIWIFAGLCEKNDLMLYLSKILASTGKRVLLVDGTLQQKYGYSVGDHQQSLRVVEFEGFDIACHFVTSMAVEQHLQINGESLDGYDYVLYDIETLHFASRHLWLTAEVRVWVSDYERYNLERGKGWLEKLFNEHEFPEELAFQRMLINGVDCRLEARYLWAYLEGVPFRWTGESLILPWDELSAAVKLENEHYHRVNLGPLSRNYKKSLCRVVEQLTGWESVSSRRAIKEAGRMRA</sequence>
<accession>A0A1G5E0Q6</accession>